<organism evidence="1 2">
    <name type="scientific">Vagococcus allomyrinae</name>
    <dbReference type="NCBI Taxonomy" id="2794353"/>
    <lineage>
        <taxon>Bacteria</taxon>
        <taxon>Bacillati</taxon>
        <taxon>Bacillota</taxon>
        <taxon>Bacilli</taxon>
        <taxon>Lactobacillales</taxon>
        <taxon>Enterococcaceae</taxon>
        <taxon>Vagococcus</taxon>
    </lineage>
</organism>
<comment type="caution">
    <text evidence="1">The sequence shown here is derived from an EMBL/GenBank/DDBJ whole genome shotgun (WGS) entry which is preliminary data.</text>
</comment>
<dbReference type="Proteomes" id="UP000674938">
    <property type="component" value="Unassembled WGS sequence"/>
</dbReference>
<evidence type="ECO:0000313" key="1">
    <source>
        <dbReference type="EMBL" id="MBP1040006.1"/>
    </source>
</evidence>
<gene>
    <name evidence="1" type="ORF">I6N95_03170</name>
</gene>
<protein>
    <recommendedName>
        <fullName evidence="3">Recombinase family protein</fullName>
    </recommendedName>
</protein>
<reference evidence="1" key="1">
    <citation type="submission" date="2020-12" db="EMBL/GenBank/DDBJ databases">
        <title>Vagococcus allomyrinae sp. nov. and Enterococcus lavae sp. nov., isolated from the larvae of Allomyrina dichotoma.</title>
        <authorList>
            <person name="Lee S.D."/>
        </authorList>
    </citation>
    <scope>NUCLEOTIDE SEQUENCE</scope>
    <source>
        <strain evidence="1">BWB3-3</strain>
    </source>
</reference>
<evidence type="ECO:0000313" key="2">
    <source>
        <dbReference type="Proteomes" id="UP000674938"/>
    </source>
</evidence>
<sequence length="175" mass="19855">MKVGYSVMSEDISLFKENGIEHHVIVTDDDQSLLTFKKFLELNKHNQIFLMNIHSIGTYVTLVQLHDVFAQLINEEYSVTILEQGVRASIVNADYLRMVWHLIESEKSAVRNRAKKAIAIAVARGKVVGRPPISQEVVKQMTSLYVKEKRSIREIAAIVGVSSGTVHKYIRLAYE</sequence>
<evidence type="ECO:0008006" key="3">
    <source>
        <dbReference type="Google" id="ProtNLM"/>
    </source>
</evidence>
<proteinExistence type="predicted"/>
<dbReference type="AlphaFoldDB" id="A0A940P599"/>
<accession>A0A940P599</accession>
<name>A0A940P599_9ENTE</name>
<dbReference type="RefSeq" id="WP_209524905.1">
    <property type="nucleotide sequence ID" value="NZ_JAEEGA010000002.1"/>
</dbReference>
<keyword evidence="2" id="KW-1185">Reference proteome</keyword>
<dbReference type="EMBL" id="JAEEGA010000002">
    <property type="protein sequence ID" value="MBP1040006.1"/>
    <property type="molecule type" value="Genomic_DNA"/>
</dbReference>